<dbReference type="Proteomes" id="UP000299102">
    <property type="component" value="Unassembled WGS sequence"/>
</dbReference>
<protein>
    <submittedName>
        <fullName evidence="2">Uncharacterized protein</fullName>
    </submittedName>
</protein>
<gene>
    <name evidence="2" type="ORF">EVAR_29664_1</name>
</gene>
<comment type="caution">
    <text evidence="2">The sequence shown here is derived from an EMBL/GenBank/DDBJ whole genome shotgun (WGS) entry which is preliminary data.</text>
</comment>
<evidence type="ECO:0000313" key="3">
    <source>
        <dbReference type="Proteomes" id="UP000299102"/>
    </source>
</evidence>
<reference evidence="2 3" key="1">
    <citation type="journal article" date="2019" name="Commun. Biol.">
        <title>The bagworm genome reveals a unique fibroin gene that provides high tensile strength.</title>
        <authorList>
            <person name="Kono N."/>
            <person name="Nakamura H."/>
            <person name="Ohtoshi R."/>
            <person name="Tomita M."/>
            <person name="Numata K."/>
            <person name="Arakawa K."/>
        </authorList>
    </citation>
    <scope>NUCLEOTIDE SEQUENCE [LARGE SCALE GENOMIC DNA]</scope>
</reference>
<dbReference type="AlphaFoldDB" id="A0A4C1W7L3"/>
<feature type="region of interest" description="Disordered" evidence="1">
    <location>
        <begin position="1"/>
        <end position="22"/>
    </location>
</feature>
<keyword evidence="3" id="KW-1185">Reference proteome</keyword>
<name>A0A4C1W7L3_EUMVA</name>
<dbReference type="EMBL" id="BGZK01000494">
    <property type="protein sequence ID" value="GBP47061.1"/>
    <property type="molecule type" value="Genomic_DNA"/>
</dbReference>
<evidence type="ECO:0000313" key="2">
    <source>
        <dbReference type="EMBL" id="GBP47061.1"/>
    </source>
</evidence>
<sequence length="207" mass="22873">MKSLTPTSPAVVNSTAAQKHGPAQPVKYHILTGYGRDGAATAVAVRPVAHPPCHQSYRSPSIRYPIPFEEASNAVVTPPWFLRDLEPPALTQCGSRAANDHQHQMRQHPGPTTYLIRNSSVELPVVKTEYGSFGHFMTLGYFLSIVSKSTKVPLNYEQDFRRKPHCMDLFTTLSRGKRAREPPEYRRSPPYADTRDSAGVTSASPAS</sequence>
<proteinExistence type="predicted"/>
<accession>A0A4C1W7L3</accession>
<evidence type="ECO:0000256" key="1">
    <source>
        <dbReference type="SAM" id="MobiDB-lite"/>
    </source>
</evidence>
<organism evidence="2 3">
    <name type="scientific">Eumeta variegata</name>
    <name type="common">Bagworm moth</name>
    <name type="synonym">Eumeta japonica</name>
    <dbReference type="NCBI Taxonomy" id="151549"/>
    <lineage>
        <taxon>Eukaryota</taxon>
        <taxon>Metazoa</taxon>
        <taxon>Ecdysozoa</taxon>
        <taxon>Arthropoda</taxon>
        <taxon>Hexapoda</taxon>
        <taxon>Insecta</taxon>
        <taxon>Pterygota</taxon>
        <taxon>Neoptera</taxon>
        <taxon>Endopterygota</taxon>
        <taxon>Lepidoptera</taxon>
        <taxon>Glossata</taxon>
        <taxon>Ditrysia</taxon>
        <taxon>Tineoidea</taxon>
        <taxon>Psychidae</taxon>
        <taxon>Oiketicinae</taxon>
        <taxon>Eumeta</taxon>
    </lineage>
</organism>
<feature type="compositionally biased region" description="Polar residues" evidence="1">
    <location>
        <begin position="1"/>
        <end position="17"/>
    </location>
</feature>
<feature type="region of interest" description="Disordered" evidence="1">
    <location>
        <begin position="171"/>
        <end position="207"/>
    </location>
</feature>